<dbReference type="AlphaFoldDB" id="A0A150L7L1"/>
<organism evidence="1 2">
    <name type="scientific">Caldibacillus debilis</name>
    <dbReference type="NCBI Taxonomy" id="301148"/>
    <lineage>
        <taxon>Bacteria</taxon>
        <taxon>Bacillati</taxon>
        <taxon>Bacillota</taxon>
        <taxon>Bacilli</taxon>
        <taxon>Bacillales</taxon>
        <taxon>Bacillaceae</taxon>
        <taxon>Caldibacillus</taxon>
    </lineage>
</organism>
<comment type="caution">
    <text evidence="1">The sequence shown here is derived from an EMBL/GenBank/DDBJ whole genome shotgun (WGS) entry which is preliminary data.</text>
</comment>
<evidence type="ECO:0000313" key="1">
    <source>
        <dbReference type="EMBL" id="KYD08039.1"/>
    </source>
</evidence>
<sequence length="234" mass="26490">MKFKEYINKAIELQQTSAAFYREHAEIAQREITKTAHDPDLSAQGRAKKAAEVRQRLGNELLQAAAERKQQYIDLLTAAKADAEATIKRGIKKPADDKVENFKKKIDKLKVELMLAPNFEVAERKINETMKQIDDPYFATMLADEFVNIVPQALSLAGDKGKAKMKLSQMYERLNNDYLPAEVKEARQAVEFINASLENPSLFSDVVVSHAIELFGREVGRNLNTPENYEEMGN</sequence>
<dbReference type="RefSeq" id="WP_061570298.1">
    <property type="nucleotide sequence ID" value="NZ_LQYT01000143.1"/>
</dbReference>
<proteinExistence type="predicted"/>
<protein>
    <submittedName>
        <fullName evidence="1">Uncharacterized protein</fullName>
    </submittedName>
</protein>
<dbReference type="EMBL" id="LQYT01000143">
    <property type="protein sequence ID" value="KYD08039.1"/>
    <property type="molecule type" value="Genomic_DNA"/>
</dbReference>
<accession>A0A150L7L1</accession>
<dbReference type="Proteomes" id="UP000075683">
    <property type="component" value="Unassembled WGS sequence"/>
</dbReference>
<gene>
    <name evidence="1" type="ORF">B4135_4196</name>
</gene>
<evidence type="ECO:0000313" key="2">
    <source>
        <dbReference type="Proteomes" id="UP000075683"/>
    </source>
</evidence>
<name>A0A150L7L1_9BACI</name>
<reference evidence="1 2" key="1">
    <citation type="submission" date="2016-01" db="EMBL/GenBank/DDBJ databases">
        <title>Draft Genome Sequences of Seven Thermophilic Sporeformers Isolated from Foods.</title>
        <authorList>
            <person name="Berendsen E.M."/>
            <person name="Wells-Bennik M.H."/>
            <person name="Krawcyk A.O."/>
            <person name="De Jong A."/>
            <person name="Holsappel S."/>
            <person name="Eijlander R.T."/>
            <person name="Kuipers O.P."/>
        </authorList>
    </citation>
    <scope>NUCLEOTIDE SEQUENCE [LARGE SCALE GENOMIC DNA]</scope>
    <source>
        <strain evidence="1 2">B4135</strain>
    </source>
</reference>